<keyword evidence="2" id="KW-0539">Nucleus</keyword>
<comment type="subcellular location">
    <subcellularLocation>
        <location evidence="1">Nucleus</location>
    </subcellularLocation>
</comment>
<evidence type="ECO:0000256" key="1">
    <source>
        <dbReference type="ARBA" id="ARBA00004123"/>
    </source>
</evidence>
<feature type="non-terminal residue" evidence="4">
    <location>
        <position position="234"/>
    </location>
</feature>
<reference evidence="4" key="1">
    <citation type="submission" date="2021-02" db="EMBL/GenBank/DDBJ databases">
        <authorList>
            <person name="Nowell W R."/>
        </authorList>
    </citation>
    <scope>NUCLEOTIDE SEQUENCE</scope>
</reference>
<accession>A0A8S2Z5N9</accession>
<name>A0A8S2Z5N9_9BILA</name>
<dbReference type="GO" id="GO:0034472">
    <property type="term" value="P:snRNA 3'-end processing"/>
    <property type="evidence" value="ECO:0007669"/>
    <property type="project" value="TreeGrafter"/>
</dbReference>
<evidence type="ECO:0000256" key="2">
    <source>
        <dbReference type="ARBA" id="ARBA00023242"/>
    </source>
</evidence>
<dbReference type="PANTHER" id="PTHR46094">
    <property type="entry name" value="INTEGRATOR COMPLEX SUBUNIT 9"/>
    <property type="match status" value="1"/>
</dbReference>
<dbReference type="Proteomes" id="UP000681967">
    <property type="component" value="Unassembled WGS sequence"/>
</dbReference>
<protein>
    <submittedName>
        <fullName evidence="4">Uncharacterized protein</fullName>
    </submittedName>
</protein>
<evidence type="ECO:0000313" key="4">
    <source>
        <dbReference type="EMBL" id="CAF4598582.1"/>
    </source>
</evidence>
<dbReference type="AlphaFoldDB" id="A0A8S2Z5N9"/>
<dbReference type="EMBL" id="CAJOBJ010103489">
    <property type="protein sequence ID" value="CAF4598582.1"/>
    <property type="molecule type" value="Genomic_DNA"/>
</dbReference>
<gene>
    <name evidence="3" type="ORF">BYL167_LOCUS37815</name>
    <name evidence="4" type="ORF">GIL414_LOCUS38818</name>
</gene>
<dbReference type="EMBL" id="CAJOBH010086549">
    <property type="protein sequence ID" value="CAF4543790.1"/>
    <property type="molecule type" value="Genomic_DNA"/>
</dbReference>
<sequence length="234" mass="27459">MRLYCLSDDPNLPCFILTVYGRSILLDFPLPIDHLLDYLPIPSPGCVNRFSSLPKYKLLSHNKENNLPQQIDELRILHNQLFVYSPIEFYTLDSSQYDFSLIDIILISNYDTLLALPYLFKKYENLNAQIYLTEPSYRFGQQLMYEIVSYVEQQSKMIQTNDEWKYDPDIFDSIEEQQKEKKLKLFSHAQKLMSCYSIENVDKCLSHVTIVHFNEQIDLYSSIRASAISSGYCL</sequence>
<dbReference type="SUPFAM" id="SSF56281">
    <property type="entry name" value="Metallo-hydrolase/oxidoreductase"/>
    <property type="match status" value="1"/>
</dbReference>
<dbReference type="PANTHER" id="PTHR46094:SF1">
    <property type="entry name" value="INTEGRATOR COMPLEX SUBUNIT 9"/>
    <property type="match status" value="1"/>
</dbReference>
<evidence type="ECO:0000313" key="5">
    <source>
        <dbReference type="Proteomes" id="UP000681720"/>
    </source>
</evidence>
<dbReference type="Proteomes" id="UP000681720">
    <property type="component" value="Unassembled WGS sequence"/>
</dbReference>
<dbReference type="InterPro" id="IPR027074">
    <property type="entry name" value="Integrator_9su"/>
</dbReference>
<feature type="non-terminal residue" evidence="4">
    <location>
        <position position="1"/>
    </location>
</feature>
<proteinExistence type="predicted"/>
<dbReference type="GO" id="GO:0032039">
    <property type="term" value="C:integrator complex"/>
    <property type="evidence" value="ECO:0007669"/>
    <property type="project" value="InterPro"/>
</dbReference>
<dbReference type="Gene3D" id="3.60.15.10">
    <property type="entry name" value="Ribonuclease Z/Hydroxyacylglutathione hydrolase-like"/>
    <property type="match status" value="1"/>
</dbReference>
<organism evidence="4 5">
    <name type="scientific">Rotaria magnacalcarata</name>
    <dbReference type="NCBI Taxonomy" id="392030"/>
    <lineage>
        <taxon>Eukaryota</taxon>
        <taxon>Metazoa</taxon>
        <taxon>Spiralia</taxon>
        <taxon>Gnathifera</taxon>
        <taxon>Rotifera</taxon>
        <taxon>Eurotatoria</taxon>
        <taxon>Bdelloidea</taxon>
        <taxon>Philodinida</taxon>
        <taxon>Philodinidae</taxon>
        <taxon>Rotaria</taxon>
    </lineage>
</organism>
<evidence type="ECO:0000313" key="3">
    <source>
        <dbReference type="EMBL" id="CAF4543790.1"/>
    </source>
</evidence>
<dbReference type="InterPro" id="IPR036866">
    <property type="entry name" value="RibonucZ/Hydroxyglut_hydro"/>
</dbReference>
<comment type="caution">
    <text evidence="4">The sequence shown here is derived from an EMBL/GenBank/DDBJ whole genome shotgun (WGS) entry which is preliminary data.</text>
</comment>